<dbReference type="GO" id="GO:0003677">
    <property type="term" value="F:DNA binding"/>
    <property type="evidence" value="ECO:0007669"/>
    <property type="project" value="UniProtKB-KW"/>
</dbReference>
<dbReference type="InterPro" id="IPR003340">
    <property type="entry name" value="B3_DNA-bd"/>
</dbReference>
<name>A0AAD8RI19_LOLMU</name>
<protein>
    <recommendedName>
        <fullName evidence="6">TF-B3 domain-containing protein</fullName>
    </recommendedName>
</protein>
<evidence type="ECO:0000256" key="5">
    <source>
        <dbReference type="ARBA" id="ARBA00023242"/>
    </source>
</evidence>
<comment type="subcellular location">
    <subcellularLocation>
        <location evidence="1">Nucleus</location>
    </subcellularLocation>
</comment>
<dbReference type="EMBL" id="JAUUTY010000006">
    <property type="protein sequence ID" value="KAK1620607.1"/>
    <property type="molecule type" value="Genomic_DNA"/>
</dbReference>
<keyword evidence="2" id="KW-0805">Transcription regulation</keyword>
<proteinExistence type="predicted"/>
<dbReference type="Proteomes" id="UP001231189">
    <property type="component" value="Unassembled WGS sequence"/>
</dbReference>
<evidence type="ECO:0000256" key="4">
    <source>
        <dbReference type="ARBA" id="ARBA00023163"/>
    </source>
</evidence>
<evidence type="ECO:0000256" key="1">
    <source>
        <dbReference type="ARBA" id="ARBA00004123"/>
    </source>
</evidence>
<dbReference type="PROSITE" id="PS50863">
    <property type="entry name" value="B3"/>
    <property type="match status" value="1"/>
</dbReference>
<accession>A0AAD8RI19</accession>
<evidence type="ECO:0000313" key="7">
    <source>
        <dbReference type="EMBL" id="KAK1620607.1"/>
    </source>
</evidence>
<keyword evidence="3" id="KW-0238">DNA-binding</keyword>
<comment type="caution">
    <text evidence="7">The sequence shown here is derived from an EMBL/GenBank/DDBJ whole genome shotgun (WGS) entry which is preliminary data.</text>
</comment>
<evidence type="ECO:0000256" key="2">
    <source>
        <dbReference type="ARBA" id="ARBA00023015"/>
    </source>
</evidence>
<dbReference type="GO" id="GO:0005634">
    <property type="term" value="C:nucleus"/>
    <property type="evidence" value="ECO:0007669"/>
    <property type="project" value="UniProtKB-SubCell"/>
</dbReference>
<organism evidence="7 8">
    <name type="scientific">Lolium multiflorum</name>
    <name type="common">Italian ryegrass</name>
    <name type="synonym">Lolium perenne subsp. multiflorum</name>
    <dbReference type="NCBI Taxonomy" id="4521"/>
    <lineage>
        <taxon>Eukaryota</taxon>
        <taxon>Viridiplantae</taxon>
        <taxon>Streptophyta</taxon>
        <taxon>Embryophyta</taxon>
        <taxon>Tracheophyta</taxon>
        <taxon>Spermatophyta</taxon>
        <taxon>Magnoliopsida</taxon>
        <taxon>Liliopsida</taxon>
        <taxon>Poales</taxon>
        <taxon>Poaceae</taxon>
        <taxon>BOP clade</taxon>
        <taxon>Pooideae</taxon>
        <taxon>Poodae</taxon>
        <taxon>Poeae</taxon>
        <taxon>Poeae Chloroplast Group 2 (Poeae type)</taxon>
        <taxon>Loliodinae</taxon>
        <taxon>Loliinae</taxon>
        <taxon>Lolium</taxon>
    </lineage>
</organism>
<keyword evidence="5" id="KW-0539">Nucleus</keyword>
<dbReference type="Gene3D" id="2.40.330.10">
    <property type="entry name" value="DNA-binding pseudobarrel domain"/>
    <property type="match status" value="1"/>
</dbReference>
<sequence>MAVKMAVETAVEMTPGAIPLVFDGRGKMYLHTGWEKFVRSHDLQAECVLTFCYQGGEEMSVKVSDDTSCRQHYHSNDGEYDN</sequence>
<dbReference type="InterPro" id="IPR015300">
    <property type="entry name" value="DNA-bd_pseudobarrel_sf"/>
</dbReference>
<feature type="domain" description="TF-B3" evidence="6">
    <location>
        <begin position="1"/>
        <end position="67"/>
    </location>
</feature>
<evidence type="ECO:0000259" key="6">
    <source>
        <dbReference type="PROSITE" id="PS50863"/>
    </source>
</evidence>
<reference evidence="7" key="1">
    <citation type="submission" date="2023-07" db="EMBL/GenBank/DDBJ databases">
        <title>A chromosome-level genome assembly of Lolium multiflorum.</title>
        <authorList>
            <person name="Chen Y."/>
            <person name="Copetti D."/>
            <person name="Kolliker R."/>
            <person name="Studer B."/>
        </authorList>
    </citation>
    <scope>NUCLEOTIDE SEQUENCE</scope>
    <source>
        <strain evidence="7">02402/16</strain>
        <tissue evidence="7">Leaf</tissue>
    </source>
</reference>
<keyword evidence="4" id="KW-0804">Transcription</keyword>
<gene>
    <name evidence="7" type="ORF">QYE76_026124</name>
</gene>
<evidence type="ECO:0000256" key="3">
    <source>
        <dbReference type="ARBA" id="ARBA00023125"/>
    </source>
</evidence>
<dbReference type="AlphaFoldDB" id="A0AAD8RI19"/>
<evidence type="ECO:0000313" key="8">
    <source>
        <dbReference type="Proteomes" id="UP001231189"/>
    </source>
</evidence>
<dbReference type="SUPFAM" id="SSF101936">
    <property type="entry name" value="DNA-binding pseudobarrel domain"/>
    <property type="match status" value="1"/>
</dbReference>
<keyword evidence="8" id="KW-1185">Reference proteome</keyword>